<dbReference type="Pfam" id="PF01594">
    <property type="entry name" value="AI-2E_transport"/>
    <property type="match status" value="1"/>
</dbReference>
<dbReference type="AlphaFoldDB" id="A0A2U8E6T0"/>
<evidence type="ECO:0000256" key="4">
    <source>
        <dbReference type="ARBA" id="ARBA00022475"/>
    </source>
</evidence>
<dbReference type="KEGG" id="elut:CKA38_07155"/>
<keyword evidence="5 8" id="KW-0812">Transmembrane</keyword>
<dbReference type="GO" id="GO:0055085">
    <property type="term" value="P:transmembrane transport"/>
    <property type="evidence" value="ECO:0007669"/>
    <property type="project" value="TreeGrafter"/>
</dbReference>
<keyword evidence="4" id="KW-1003">Cell membrane</keyword>
<evidence type="ECO:0000256" key="7">
    <source>
        <dbReference type="ARBA" id="ARBA00023136"/>
    </source>
</evidence>
<evidence type="ECO:0000256" key="3">
    <source>
        <dbReference type="ARBA" id="ARBA00022448"/>
    </source>
</evidence>
<dbReference type="Proteomes" id="UP000244896">
    <property type="component" value="Chromosome"/>
</dbReference>
<evidence type="ECO:0000256" key="2">
    <source>
        <dbReference type="ARBA" id="ARBA00009773"/>
    </source>
</evidence>
<feature type="transmembrane region" description="Helical" evidence="8">
    <location>
        <begin position="73"/>
        <end position="95"/>
    </location>
</feature>
<feature type="transmembrane region" description="Helical" evidence="8">
    <location>
        <begin position="268"/>
        <end position="287"/>
    </location>
</feature>
<keyword evidence="7 8" id="KW-0472">Membrane</keyword>
<evidence type="ECO:0000256" key="5">
    <source>
        <dbReference type="ARBA" id="ARBA00022692"/>
    </source>
</evidence>
<keyword evidence="10" id="KW-1185">Reference proteome</keyword>
<dbReference type="PANTHER" id="PTHR21716">
    <property type="entry name" value="TRANSMEMBRANE PROTEIN"/>
    <property type="match status" value="1"/>
</dbReference>
<dbReference type="GO" id="GO:0005886">
    <property type="term" value="C:plasma membrane"/>
    <property type="evidence" value="ECO:0007669"/>
    <property type="project" value="UniProtKB-SubCell"/>
</dbReference>
<evidence type="ECO:0000313" key="10">
    <source>
        <dbReference type="Proteomes" id="UP000244896"/>
    </source>
</evidence>
<feature type="transmembrane region" description="Helical" evidence="8">
    <location>
        <begin position="325"/>
        <end position="341"/>
    </location>
</feature>
<sequence length="380" mass="42090">MFSPRQRRTLGFSITLFATAVSAVLLIAILMLVNQLLGVFSGVLWPVAIAGVLALILRPAVGVLERVFKGRRLLAVIILYVLFIILITALLIMLLPPLASQLLDLIAYVPELGKNITAYVQTHWPDWLSLAERLYENPTIASVLNNLRDELSKLPSLILPSLKAVSAGVFSTISFTIHFAVLPIYLFFFLLSRSEPTAKLAEQLPFLKPGLREDIVFLVNEFIAIIVSFFRGQLTIALIMGVMLAIGFWAFGLQFGVLIGLALGILNIIPYLGTITGILITLPLAFFQPDGGMVLIFKLAIVYVVVQLIESWLLTPKIMGDRTGLHPAVIIFAIFFWGTALGGIMGMLLAIPFTAFFVTFWRLLKRKYFRQSQSVAEVKN</sequence>
<feature type="transmembrane region" description="Helical" evidence="8">
    <location>
        <begin position="39"/>
        <end position="61"/>
    </location>
</feature>
<accession>A0A2U8E6T0</accession>
<keyword evidence="3" id="KW-0813">Transport</keyword>
<evidence type="ECO:0000256" key="6">
    <source>
        <dbReference type="ARBA" id="ARBA00022989"/>
    </source>
</evidence>
<dbReference type="OrthoDB" id="9793390at2"/>
<dbReference type="EMBL" id="CP023004">
    <property type="protein sequence ID" value="AWI10577.1"/>
    <property type="molecule type" value="Genomic_DNA"/>
</dbReference>
<dbReference type="InterPro" id="IPR002549">
    <property type="entry name" value="AI-2E-like"/>
</dbReference>
<organism evidence="9 10">
    <name type="scientific">Ereboglobus luteus</name>
    <dbReference type="NCBI Taxonomy" id="1796921"/>
    <lineage>
        <taxon>Bacteria</taxon>
        <taxon>Pseudomonadati</taxon>
        <taxon>Verrucomicrobiota</taxon>
        <taxon>Opitutia</taxon>
        <taxon>Opitutales</taxon>
        <taxon>Opitutaceae</taxon>
        <taxon>Ereboglobus</taxon>
    </lineage>
</organism>
<dbReference type="PANTHER" id="PTHR21716:SF53">
    <property type="entry name" value="PERMEASE PERM-RELATED"/>
    <property type="match status" value="1"/>
</dbReference>
<gene>
    <name evidence="9" type="ORF">CKA38_07155</name>
</gene>
<evidence type="ECO:0000256" key="8">
    <source>
        <dbReference type="SAM" id="Phobius"/>
    </source>
</evidence>
<feature type="transmembrane region" description="Helical" evidence="8">
    <location>
        <begin position="293"/>
        <end position="313"/>
    </location>
</feature>
<keyword evidence="6 8" id="KW-1133">Transmembrane helix</keyword>
<proteinExistence type="inferred from homology"/>
<reference evidence="9 10" key="1">
    <citation type="journal article" date="2018" name="Syst. Appl. Microbiol.">
        <title>Ereboglobus luteus gen. nov. sp. nov. from cockroach guts, and new insights into the oxygen relationship of the genera Opitutus and Didymococcus (Verrucomicrobia: Opitutaceae).</title>
        <authorList>
            <person name="Tegtmeier D."/>
            <person name="Belitz A."/>
            <person name="Radek R."/>
            <person name="Heimerl T."/>
            <person name="Brune A."/>
        </authorList>
    </citation>
    <scope>NUCLEOTIDE SEQUENCE [LARGE SCALE GENOMIC DNA]</scope>
    <source>
        <strain evidence="9 10">Ho45</strain>
    </source>
</reference>
<evidence type="ECO:0000313" key="9">
    <source>
        <dbReference type="EMBL" id="AWI10577.1"/>
    </source>
</evidence>
<feature type="transmembrane region" description="Helical" evidence="8">
    <location>
        <begin position="12"/>
        <end position="33"/>
    </location>
</feature>
<feature type="transmembrane region" description="Helical" evidence="8">
    <location>
        <begin position="164"/>
        <end position="191"/>
    </location>
</feature>
<name>A0A2U8E6T0_9BACT</name>
<evidence type="ECO:0000256" key="1">
    <source>
        <dbReference type="ARBA" id="ARBA00004651"/>
    </source>
</evidence>
<comment type="subcellular location">
    <subcellularLocation>
        <location evidence="1">Cell membrane</location>
        <topology evidence="1">Multi-pass membrane protein</topology>
    </subcellularLocation>
</comment>
<protein>
    <submittedName>
        <fullName evidence="9">AI-2E family transporter</fullName>
    </submittedName>
</protein>
<feature type="transmembrane region" description="Helical" evidence="8">
    <location>
        <begin position="236"/>
        <end position="261"/>
    </location>
</feature>
<comment type="similarity">
    <text evidence="2">Belongs to the autoinducer-2 exporter (AI-2E) (TC 2.A.86) family.</text>
</comment>